<dbReference type="RefSeq" id="WP_090630736.1">
    <property type="nucleotide sequence ID" value="NZ_FOCP01000008.1"/>
</dbReference>
<organism evidence="15 16">
    <name type="scientific">Nitrosomonas marina</name>
    <dbReference type="NCBI Taxonomy" id="917"/>
    <lineage>
        <taxon>Bacteria</taxon>
        <taxon>Pseudomonadati</taxon>
        <taxon>Pseudomonadota</taxon>
        <taxon>Betaproteobacteria</taxon>
        <taxon>Nitrosomonadales</taxon>
        <taxon>Nitrosomonadaceae</taxon>
        <taxon>Nitrosomonas</taxon>
    </lineage>
</organism>
<name>A0A1H8E5S8_9PROT</name>
<evidence type="ECO:0000256" key="4">
    <source>
        <dbReference type="ARBA" id="ARBA00012568"/>
    </source>
</evidence>
<evidence type="ECO:0000256" key="11">
    <source>
        <dbReference type="PIRNR" id="PIRNR006431"/>
    </source>
</evidence>
<sequence>MQSSNIFQLFPKIEPYQQGMLSVDSIHTIYWEQSGNPDGTPVVFLHGGPGAGSTPAHRRFFDPSYYRIIVFDQRGSGRSTPLGEIRNNTTPLLIDDLELLRQHLGIEKWVVFGGSWGSTLALAYGETHPERCLGMILRGIFLCRKQEIDWFLYGLKNFFPEAWQTFVATLSETERNDILSAYYQRLINPDPAVHMPAARSWSIYEGSCSTLLPSLETVNYFAQDTVALGLARMETHYFSHDIFLPDNALLENVHKLHEIPATIVQGRYDAVCPIISANDLHEKWPQAEYRIIDNAGHSVWEPGILSALIETTERFKQILSSPKS</sequence>
<dbReference type="InterPro" id="IPR005944">
    <property type="entry name" value="Pro_iminopeptidase"/>
</dbReference>
<evidence type="ECO:0000256" key="10">
    <source>
        <dbReference type="ARBA" id="ARBA00029605"/>
    </source>
</evidence>
<dbReference type="PIRSF" id="PIRSF006431">
    <property type="entry name" value="Pept_S33"/>
    <property type="match status" value="1"/>
</dbReference>
<dbReference type="Gene3D" id="3.40.50.1820">
    <property type="entry name" value="alpha/beta hydrolase"/>
    <property type="match status" value="1"/>
</dbReference>
<evidence type="ECO:0000256" key="1">
    <source>
        <dbReference type="ARBA" id="ARBA00001585"/>
    </source>
</evidence>
<keyword evidence="8 11" id="KW-0645">Protease</keyword>
<evidence type="ECO:0000259" key="14">
    <source>
        <dbReference type="Pfam" id="PF00561"/>
    </source>
</evidence>
<dbReference type="PANTHER" id="PTHR43722">
    <property type="entry name" value="PROLINE IMINOPEPTIDASE"/>
    <property type="match status" value="1"/>
</dbReference>
<dbReference type="PRINTS" id="PR00793">
    <property type="entry name" value="PROAMNOPTASE"/>
</dbReference>
<dbReference type="InterPro" id="IPR029058">
    <property type="entry name" value="AB_hydrolase_fold"/>
</dbReference>
<dbReference type="EMBL" id="FOCP01000008">
    <property type="protein sequence ID" value="SEN14766.1"/>
    <property type="molecule type" value="Genomic_DNA"/>
</dbReference>
<dbReference type="InterPro" id="IPR000073">
    <property type="entry name" value="AB_hydrolase_1"/>
</dbReference>
<evidence type="ECO:0000256" key="5">
    <source>
        <dbReference type="ARBA" id="ARBA00021843"/>
    </source>
</evidence>
<accession>A0A1H8E5S8</accession>
<evidence type="ECO:0000256" key="3">
    <source>
        <dbReference type="ARBA" id="ARBA00010088"/>
    </source>
</evidence>
<proteinExistence type="inferred from homology"/>
<gene>
    <name evidence="15" type="ORF">SAMN05216325_108139</name>
</gene>
<evidence type="ECO:0000256" key="13">
    <source>
        <dbReference type="RuleBase" id="RU003421"/>
    </source>
</evidence>
<reference evidence="15 16" key="1">
    <citation type="submission" date="2016-10" db="EMBL/GenBank/DDBJ databases">
        <authorList>
            <person name="de Groot N.N."/>
        </authorList>
    </citation>
    <scope>NUCLEOTIDE SEQUENCE [LARGE SCALE GENOMIC DNA]</scope>
    <source>
        <strain evidence="15 16">Nm22</strain>
    </source>
</reference>
<feature type="active site" evidence="12">
    <location>
        <position position="269"/>
    </location>
</feature>
<dbReference type="EC" id="3.4.11.5" evidence="4 11"/>
<dbReference type="OrthoDB" id="9796770at2"/>
<dbReference type="GO" id="GO:0005737">
    <property type="term" value="C:cytoplasm"/>
    <property type="evidence" value="ECO:0007669"/>
    <property type="project" value="UniProtKB-SubCell"/>
</dbReference>
<dbReference type="SUPFAM" id="SSF53474">
    <property type="entry name" value="alpha/beta-Hydrolases"/>
    <property type="match status" value="1"/>
</dbReference>
<evidence type="ECO:0000256" key="12">
    <source>
        <dbReference type="PIRSR" id="PIRSR006431-1"/>
    </source>
</evidence>
<comment type="similarity">
    <text evidence="3 11 13">Belongs to the peptidase S33 family.</text>
</comment>
<feature type="domain" description="AB hydrolase-1" evidence="14">
    <location>
        <begin position="41"/>
        <end position="299"/>
    </location>
</feature>
<evidence type="ECO:0000256" key="9">
    <source>
        <dbReference type="ARBA" id="ARBA00022801"/>
    </source>
</evidence>
<dbReference type="Proteomes" id="UP000199459">
    <property type="component" value="Unassembled WGS sequence"/>
</dbReference>
<comment type="subcellular location">
    <subcellularLocation>
        <location evidence="2 11">Cytoplasm</location>
    </subcellularLocation>
</comment>
<feature type="active site" description="Nucleophile" evidence="12">
    <location>
        <position position="115"/>
    </location>
</feature>
<evidence type="ECO:0000256" key="2">
    <source>
        <dbReference type="ARBA" id="ARBA00004496"/>
    </source>
</evidence>
<dbReference type="GO" id="GO:0006508">
    <property type="term" value="P:proteolysis"/>
    <property type="evidence" value="ECO:0007669"/>
    <property type="project" value="UniProtKB-KW"/>
</dbReference>
<evidence type="ECO:0000256" key="8">
    <source>
        <dbReference type="ARBA" id="ARBA00022670"/>
    </source>
</evidence>
<dbReference type="STRING" id="917.SAMN05216326_10313"/>
<protein>
    <recommendedName>
        <fullName evidence="5 11">Proline iminopeptidase</fullName>
        <shortName evidence="11">PIP</shortName>
        <ecNumber evidence="4 11">3.4.11.5</ecNumber>
    </recommendedName>
    <alternativeName>
        <fullName evidence="10 11">Prolyl aminopeptidase</fullName>
    </alternativeName>
</protein>
<dbReference type="PANTHER" id="PTHR43722:SF1">
    <property type="entry name" value="PROLINE IMINOPEPTIDASE"/>
    <property type="match status" value="1"/>
</dbReference>
<comment type="catalytic activity">
    <reaction evidence="1 11 13">
        <text>Release of N-terminal proline from a peptide.</text>
        <dbReference type="EC" id="3.4.11.5"/>
    </reaction>
</comment>
<keyword evidence="6 11" id="KW-0031">Aminopeptidase</keyword>
<keyword evidence="9 11" id="KW-0378">Hydrolase</keyword>
<dbReference type="InterPro" id="IPR002410">
    <property type="entry name" value="Peptidase_S33"/>
</dbReference>
<dbReference type="AlphaFoldDB" id="A0A1H8E5S8"/>
<evidence type="ECO:0000256" key="7">
    <source>
        <dbReference type="ARBA" id="ARBA00022490"/>
    </source>
</evidence>
<dbReference type="Pfam" id="PF00561">
    <property type="entry name" value="Abhydrolase_1"/>
    <property type="match status" value="1"/>
</dbReference>
<evidence type="ECO:0000313" key="16">
    <source>
        <dbReference type="Proteomes" id="UP000199459"/>
    </source>
</evidence>
<evidence type="ECO:0000256" key="6">
    <source>
        <dbReference type="ARBA" id="ARBA00022438"/>
    </source>
</evidence>
<evidence type="ECO:0000313" key="15">
    <source>
        <dbReference type="EMBL" id="SEN14766.1"/>
    </source>
</evidence>
<keyword evidence="7 11" id="KW-0963">Cytoplasm</keyword>
<dbReference type="GO" id="GO:0004177">
    <property type="term" value="F:aminopeptidase activity"/>
    <property type="evidence" value="ECO:0007669"/>
    <property type="project" value="UniProtKB-UniRule"/>
</dbReference>
<feature type="active site" description="Proton donor" evidence="12">
    <location>
        <position position="297"/>
    </location>
</feature>
<dbReference type="NCBIfam" id="TIGR01249">
    <property type="entry name" value="pro_imino_pep_1"/>
    <property type="match status" value="1"/>
</dbReference>